<name>A0A1V9DHQ5_9GAMM</name>
<evidence type="ECO:0000256" key="1">
    <source>
        <dbReference type="SAM" id="Phobius"/>
    </source>
</evidence>
<feature type="transmembrane region" description="Helical" evidence="1">
    <location>
        <begin position="49"/>
        <end position="78"/>
    </location>
</feature>
<comment type="caution">
    <text evidence="2">The sequence shown here is derived from an EMBL/GenBank/DDBJ whole genome shotgun (WGS) entry which is preliminary data.</text>
</comment>
<evidence type="ECO:0000313" key="2">
    <source>
        <dbReference type="EMBL" id="OQP33392.1"/>
    </source>
</evidence>
<sequence length="105" mass="10412">MRILTPYEIEHVSGAGLFDFVGSVVIGAVAGITAFGLKWAMSGGSTGGIIGAGVVGGAGGLIVGAVVGLVDGALYGAINGWSTTSSWFNKIVENQLDLNADVITG</sequence>
<evidence type="ECO:0000313" key="3">
    <source>
        <dbReference type="Proteomes" id="UP000192769"/>
    </source>
</evidence>
<reference evidence="2 3" key="1">
    <citation type="submission" date="2017-02" db="EMBL/GenBank/DDBJ databases">
        <title>Whole genome shotgun sequence of Pantoea agglomerans strain AS1 isolated from a cycad, Zamia floridana in Central Florida, USA.</title>
        <authorList>
            <person name="Lata P."/>
            <person name="Govindarajan S."/>
            <person name="Qi F."/>
            <person name="Li J.-L."/>
            <person name="Maurya S.K."/>
            <person name="Sahoo M.K."/>
        </authorList>
    </citation>
    <scope>NUCLEOTIDE SEQUENCE [LARGE SCALE GENOMIC DNA]</scope>
    <source>
        <strain evidence="2 3">AS1</strain>
    </source>
</reference>
<feature type="transmembrane region" description="Helical" evidence="1">
    <location>
        <begin position="20"/>
        <end position="37"/>
    </location>
</feature>
<dbReference type="RefSeq" id="WP_081139659.1">
    <property type="nucleotide sequence ID" value="NZ_MWUE01000017.1"/>
</dbReference>
<accession>A0A1V9DHQ5</accession>
<keyword evidence="1" id="KW-0472">Membrane</keyword>
<protein>
    <recommendedName>
        <fullName evidence="4">Colicin V synthesis protein</fullName>
    </recommendedName>
</protein>
<evidence type="ECO:0008006" key="4">
    <source>
        <dbReference type="Google" id="ProtNLM"/>
    </source>
</evidence>
<dbReference type="Proteomes" id="UP000192769">
    <property type="component" value="Unassembled WGS sequence"/>
</dbReference>
<keyword evidence="1" id="KW-0812">Transmembrane</keyword>
<keyword evidence="3" id="KW-1185">Reference proteome</keyword>
<dbReference type="EMBL" id="MWUE01000017">
    <property type="protein sequence ID" value="OQP33392.1"/>
    <property type="molecule type" value="Genomic_DNA"/>
</dbReference>
<proteinExistence type="predicted"/>
<keyword evidence="1" id="KW-1133">Transmembrane helix</keyword>
<organism evidence="2 3">
    <name type="scientific">Pantoea latae</name>
    <dbReference type="NCBI Taxonomy" id="1964541"/>
    <lineage>
        <taxon>Bacteria</taxon>
        <taxon>Pseudomonadati</taxon>
        <taxon>Pseudomonadota</taxon>
        <taxon>Gammaproteobacteria</taxon>
        <taxon>Enterobacterales</taxon>
        <taxon>Erwiniaceae</taxon>
        <taxon>Pantoea</taxon>
    </lineage>
</organism>
<gene>
    <name evidence="2" type="ORF">B2J69_12685</name>
</gene>
<dbReference type="AlphaFoldDB" id="A0A1V9DHQ5"/>